<feature type="binding site" evidence="7">
    <location>
        <position position="277"/>
    </location>
    <ligand>
        <name>FMN</name>
        <dbReference type="ChEBI" id="CHEBI:58210"/>
    </ligand>
</feature>
<evidence type="ECO:0000313" key="9">
    <source>
        <dbReference type="EMBL" id="KAA0010048.1"/>
    </source>
</evidence>
<dbReference type="Pfam" id="PF01070">
    <property type="entry name" value="FMN_dh"/>
    <property type="match status" value="1"/>
</dbReference>
<keyword evidence="10" id="KW-1185">Reference proteome</keyword>
<dbReference type="InterPro" id="IPR000262">
    <property type="entry name" value="FMN-dep_DH"/>
</dbReference>
<dbReference type="InterPro" id="IPR012133">
    <property type="entry name" value="Alpha-hydoxy_acid_DH_FMN"/>
</dbReference>
<evidence type="ECO:0000259" key="8">
    <source>
        <dbReference type="PROSITE" id="PS51349"/>
    </source>
</evidence>
<dbReference type="Proteomes" id="UP000486760">
    <property type="component" value="Unassembled WGS sequence"/>
</dbReference>
<feature type="binding site" evidence="7">
    <location>
        <position position="168"/>
    </location>
    <ligand>
        <name>glyoxylate</name>
        <dbReference type="ChEBI" id="CHEBI:36655"/>
    </ligand>
</feature>
<dbReference type="PROSITE" id="PS00557">
    <property type="entry name" value="FMN_HYDROXY_ACID_DH_1"/>
    <property type="match status" value="1"/>
</dbReference>
<feature type="active site" description="Proton acceptor" evidence="6">
    <location>
        <position position="279"/>
    </location>
</feature>
<evidence type="ECO:0000256" key="4">
    <source>
        <dbReference type="ARBA" id="ARBA00023002"/>
    </source>
</evidence>
<protein>
    <submittedName>
        <fullName evidence="9">Alpha-hydroxy-acid oxidizing protein</fullName>
    </submittedName>
</protein>
<dbReference type="SUPFAM" id="SSF51395">
    <property type="entry name" value="FMN-linked oxidoreductases"/>
    <property type="match status" value="1"/>
</dbReference>
<dbReference type="InterPro" id="IPR008259">
    <property type="entry name" value="FMN_hydac_DH_AS"/>
</dbReference>
<dbReference type="GO" id="GO:0005886">
    <property type="term" value="C:plasma membrane"/>
    <property type="evidence" value="ECO:0007669"/>
    <property type="project" value="TreeGrafter"/>
</dbReference>
<evidence type="ECO:0000256" key="6">
    <source>
        <dbReference type="PIRSR" id="PIRSR000138-1"/>
    </source>
</evidence>
<feature type="binding site" evidence="7">
    <location>
        <position position="110"/>
    </location>
    <ligand>
        <name>FMN</name>
        <dbReference type="ChEBI" id="CHEBI:58210"/>
    </ligand>
</feature>
<comment type="similarity">
    <text evidence="5">Belongs to the FMN-dependent alpha-hydroxy acid dehydrogenase family.</text>
</comment>
<feature type="binding site" evidence="7">
    <location>
        <position position="279"/>
    </location>
    <ligand>
        <name>glyoxylate</name>
        <dbReference type="ChEBI" id="CHEBI:36655"/>
    </ligand>
</feature>
<dbReference type="GO" id="GO:0010181">
    <property type="term" value="F:FMN binding"/>
    <property type="evidence" value="ECO:0007669"/>
    <property type="project" value="InterPro"/>
</dbReference>
<feature type="binding site" evidence="7">
    <location>
        <begin position="81"/>
        <end position="83"/>
    </location>
    <ligand>
        <name>FMN</name>
        <dbReference type="ChEBI" id="CHEBI:58210"/>
    </ligand>
</feature>
<dbReference type="RefSeq" id="WP_149330012.1">
    <property type="nucleotide sequence ID" value="NZ_VTPY01000008.1"/>
</dbReference>
<feature type="binding site" evidence="7">
    <location>
        <position position="133"/>
    </location>
    <ligand>
        <name>glyoxylate</name>
        <dbReference type="ChEBI" id="CHEBI:36655"/>
    </ligand>
</feature>
<feature type="binding site" evidence="7">
    <location>
        <position position="159"/>
    </location>
    <ligand>
        <name>FMN</name>
        <dbReference type="ChEBI" id="CHEBI:58210"/>
    </ligand>
</feature>
<dbReference type="InterPro" id="IPR013785">
    <property type="entry name" value="Aldolase_TIM"/>
</dbReference>
<comment type="caution">
    <text evidence="9">The sequence shown here is derived from an EMBL/GenBank/DDBJ whole genome shotgun (WGS) entry which is preliminary data.</text>
</comment>
<dbReference type="FunFam" id="3.20.20.70:FF:000029">
    <property type="entry name" value="L-lactate dehydrogenase"/>
    <property type="match status" value="1"/>
</dbReference>
<feature type="binding site" evidence="7">
    <location>
        <position position="131"/>
    </location>
    <ligand>
        <name>FMN</name>
        <dbReference type="ChEBI" id="CHEBI:58210"/>
    </ligand>
</feature>
<evidence type="ECO:0000256" key="1">
    <source>
        <dbReference type="ARBA" id="ARBA00001917"/>
    </source>
</evidence>
<keyword evidence="4" id="KW-0560">Oxidoreductase</keyword>
<evidence type="ECO:0000313" key="10">
    <source>
        <dbReference type="Proteomes" id="UP000486760"/>
    </source>
</evidence>
<dbReference type="GO" id="GO:0009060">
    <property type="term" value="P:aerobic respiration"/>
    <property type="evidence" value="ECO:0007669"/>
    <property type="project" value="TreeGrafter"/>
</dbReference>
<gene>
    <name evidence="9" type="ORF">F0A17_19390</name>
</gene>
<dbReference type="PANTHER" id="PTHR10578:SF107">
    <property type="entry name" value="2-HYDROXYACID OXIDASE 1"/>
    <property type="match status" value="1"/>
</dbReference>
<feature type="domain" description="FMN hydroxy acid dehydrogenase" evidence="8">
    <location>
        <begin position="2"/>
        <end position="384"/>
    </location>
</feature>
<name>A0A7V7FWQ1_9GAMM</name>
<dbReference type="PIRSF" id="PIRSF000138">
    <property type="entry name" value="Al-hdrx_acd_dh"/>
    <property type="match status" value="1"/>
</dbReference>
<evidence type="ECO:0000256" key="2">
    <source>
        <dbReference type="ARBA" id="ARBA00022630"/>
    </source>
</evidence>
<keyword evidence="3 7" id="KW-0288">FMN</keyword>
<accession>A0A7V7FWQ1</accession>
<dbReference type="EMBL" id="VTPY01000008">
    <property type="protein sequence ID" value="KAA0010048.1"/>
    <property type="molecule type" value="Genomic_DNA"/>
</dbReference>
<dbReference type="GO" id="GO:0004459">
    <property type="term" value="F:L-lactate dehydrogenase (NAD+) activity"/>
    <property type="evidence" value="ECO:0007669"/>
    <property type="project" value="TreeGrafter"/>
</dbReference>
<organism evidence="9 10">
    <name type="scientific">Billgrantia pellis</name>
    <dbReference type="NCBI Taxonomy" id="2606936"/>
    <lineage>
        <taxon>Bacteria</taxon>
        <taxon>Pseudomonadati</taxon>
        <taxon>Pseudomonadota</taxon>
        <taxon>Gammaproteobacteria</taxon>
        <taxon>Oceanospirillales</taxon>
        <taxon>Halomonadaceae</taxon>
        <taxon>Billgrantia</taxon>
    </lineage>
</organism>
<dbReference type="PROSITE" id="PS51349">
    <property type="entry name" value="FMN_HYDROXY_ACID_DH_2"/>
    <property type="match status" value="1"/>
</dbReference>
<proteinExistence type="inferred from homology"/>
<sequence>MSKVDKLHSIEDLRKLAKRRLPRAIFDFFDGGAEDETTLVANREAFKRIRLAPRCLMDVSKVDTSLELLGTRSPLPLVVAPTGAVGFGRRGGDIAIAQAAAEMGIAYTLSTSATASIEQIAEAAPGRHWFQAYILQNRQLLDSLIARAYAADYEALMITVDLPVGGKRERDYRNHLSFPFRYTAKNLLDFASRPAWALDIVRHGLPKMENLVELEKPSASTAKLASSVGRSYDPSFDWTRLQALRDSWSRKLIVKGVMRADDADRLVRLGCDAIVVSNHGGRQLDGAVATMEALPAILHAVAGRIPVFVDGGVRRGVDILKARARGAEGVLIGRATLWGAVAAGRPGAERALTILADELQRSMQLCGARNIEEIAENLCFPSLEKHISEYKQ</sequence>
<feature type="binding site" evidence="7">
    <location>
        <begin position="310"/>
        <end position="314"/>
    </location>
    <ligand>
        <name>FMN</name>
        <dbReference type="ChEBI" id="CHEBI:58210"/>
    </ligand>
</feature>
<dbReference type="Gene3D" id="3.20.20.70">
    <property type="entry name" value="Aldolase class I"/>
    <property type="match status" value="1"/>
</dbReference>
<dbReference type="InterPro" id="IPR037396">
    <property type="entry name" value="FMN_HAD"/>
</dbReference>
<dbReference type="CDD" id="cd02809">
    <property type="entry name" value="alpha_hydroxyacid_oxid_FMN"/>
    <property type="match status" value="1"/>
</dbReference>
<evidence type="ECO:0000256" key="7">
    <source>
        <dbReference type="PIRSR" id="PIRSR000138-2"/>
    </source>
</evidence>
<feature type="binding site" evidence="7">
    <location>
        <begin position="333"/>
        <end position="334"/>
    </location>
    <ligand>
        <name>FMN</name>
        <dbReference type="ChEBI" id="CHEBI:58210"/>
    </ligand>
</feature>
<keyword evidence="2 7" id="KW-0285">Flavoprotein</keyword>
<evidence type="ECO:0000256" key="3">
    <source>
        <dbReference type="ARBA" id="ARBA00022643"/>
    </source>
</evidence>
<feature type="binding site" evidence="7">
    <location>
        <position position="282"/>
    </location>
    <ligand>
        <name>glyoxylate</name>
        <dbReference type="ChEBI" id="CHEBI:36655"/>
    </ligand>
</feature>
<comment type="cofactor">
    <cofactor evidence="1">
        <name>FMN</name>
        <dbReference type="ChEBI" id="CHEBI:58210"/>
    </cofactor>
</comment>
<evidence type="ECO:0000256" key="5">
    <source>
        <dbReference type="ARBA" id="ARBA00024042"/>
    </source>
</evidence>
<feature type="binding site" evidence="7">
    <location>
        <position position="255"/>
    </location>
    <ligand>
        <name>FMN</name>
        <dbReference type="ChEBI" id="CHEBI:58210"/>
    </ligand>
</feature>
<dbReference type="AlphaFoldDB" id="A0A7V7FWQ1"/>
<dbReference type="PANTHER" id="PTHR10578">
    <property type="entry name" value="S -2-HYDROXY-ACID OXIDASE-RELATED"/>
    <property type="match status" value="1"/>
</dbReference>
<reference evidence="9 10" key="1">
    <citation type="submission" date="2019-08" db="EMBL/GenBank/DDBJ databases">
        <title>Bioinformatics analysis of the strain L3 and L5.</title>
        <authorList>
            <person name="Li X."/>
        </authorList>
    </citation>
    <scope>NUCLEOTIDE SEQUENCE [LARGE SCALE GENOMIC DNA]</scope>
    <source>
        <strain evidence="9 10">L5</strain>
    </source>
</reference>